<dbReference type="Gene3D" id="3.40.50.620">
    <property type="entry name" value="HUPs"/>
    <property type="match status" value="1"/>
</dbReference>
<dbReference type="GO" id="GO:0005759">
    <property type="term" value="C:mitochondrial matrix"/>
    <property type="evidence" value="ECO:0007669"/>
    <property type="project" value="TreeGrafter"/>
</dbReference>
<proteinExistence type="inferred from homology"/>
<keyword evidence="6 10" id="KW-0067">ATP-binding</keyword>
<dbReference type="FunFam" id="1.10.240.10:FF:000002">
    <property type="entry name" value="Tryptophan--tRNA ligase"/>
    <property type="match status" value="1"/>
</dbReference>
<dbReference type="AlphaFoldDB" id="A0A9P7G588"/>
<dbReference type="GO" id="GO:0005524">
    <property type="term" value="F:ATP binding"/>
    <property type="evidence" value="ECO:0007669"/>
    <property type="project" value="UniProtKB-KW"/>
</dbReference>
<keyword evidence="12" id="KW-1185">Reference proteome</keyword>
<comment type="caution">
    <text evidence="11">The sequence shown here is derived from an EMBL/GenBank/DDBJ whole genome shotgun (WGS) entry which is preliminary data.</text>
</comment>
<evidence type="ECO:0000256" key="3">
    <source>
        <dbReference type="ARBA" id="ARBA00013161"/>
    </source>
</evidence>
<evidence type="ECO:0000256" key="9">
    <source>
        <dbReference type="ARBA" id="ARBA00030268"/>
    </source>
</evidence>
<dbReference type="Pfam" id="PF00579">
    <property type="entry name" value="tRNA-synt_1b"/>
    <property type="match status" value="1"/>
</dbReference>
<evidence type="ECO:0000256" key="4">
    <source>
        <dbReference type="ARBA" id="ARBA00022598"/>
    </source>
</evidence>
<gene>
    <name evidence="11" type="ORF">DXG03_007366</name>
</gene>
<evidence type="ECO:0000256" key="5">
    <source>
        <dbReference type="ARBA" id="ARBA00022741"/>
    </source>
</evidence>
<dbReference type="InterPro" id="IPR002305">
    <property type="entry name" value="aa-tRNA-synth_Ic"/>
</dbReference>
<evidence type="ECO:0000256" key="2">
    <source>
        <dbReference type="ARBA" id="ARBA00005594"/>
    </source>
</evidence>
<evidence type="ECO:0000313" key="11">
    <source>
        <dbReference type="EMBL" id="KAG5640737.1"/>
    </source>
</evidence>
<name>A0A9P7G588_9AGAR</name>
<dbReference type="PANTHER" id="PTHR43766">
    <property type="entry name" value="TRYPTOPHAN--TRNA LIGASE, MITOCHONDRIAL"/>
    <property type="match status" value="1"/>
</dbReference>
<evidence type="ECO:0000256" key="7">
    <source>
        <dbReference type="ARBA" id="ARBA00022917"/>
    </source>
</evidence>
<dbReference type="OrthoDB" id="15808at2759"/>
<dbReference type="Gene3D" id="1.10.240.10">
    <property type="entry name" value="Tyrosyl-Transfer RNA Synthetase"/>
    <property type="match status" value="1"/>
</dbReference>
<keyword evidence="8 10" id="KW-0030">Aminoacyl-tRNA synthetase</keyword>
<dbReference type="InterPro" id="IPR002306">
    <property type="entry name" value="Trp-tRNA-ligase"/>
</dbReference>
<dbReference type="EMBL" id="JABCKV010000535">
    <property type="protein sequence ID" value="KAG5640737.1"/>
    <property type="molecule type" value="Genomic_DNA"/>
</dbReference>
<reference evidence="11" key="1">
    <citation type="submission" date="2020-07" db="EMBL/GenBank/DDBJ databases">
        <authorList>
            <person name="Nieuwenhuis M."/>
            <person name="Van De Peppel L.J.J."/>
        </authorList>
    </citation>
    <scope>NUCLEOTIDE SEQUENCE</scope>
    <source>
        <strain evidence="11">AP01</strain>
        <tissue evidence="11">Mycelium</tissue>
    </source>
</reference>
<dbReference type="GO" id="GO:0070183">
    <property type="term" value="P:mitochondrial tryptophanyl-tRNA aminoacylation"/>
    <property type="evidence" value="ECO:0007669"/>
    <property type="project" value="TreeGrafter"/>
</dbReference>
<sequence length="405" mass="45137">MFSSLILREFSRTTRRAFSCSTVSRAPGRVIFSGIQPTGVPHVSIELNLSAFCFANEIAQLGNYLGALSNWVKLQKTAAPDDELLFSIVGWHALTLPQDPETLATSRRDLLATLLAIGLDPKRSVLFHQDHVCAKLSGRDPFLSLSQNQAHTELAWILNCITPIGKLRRMTTWKTRLAASRNANNESEVDESLLNAGLFTYPVLQAADILAYRATHVPVGEDQTQHLELCRDLADIFNRTFPSSRPLFHLPSQLNTISRRILSLRDPTSKMSKSSPDLQSRILLTDTEAQIKSKIRSAVTDSIVGITYDPVARPGTSNLLTILAACTDDDVSEVVRRYEGKGHGHLKEDVAEAVEEMIKGPRAEFERIRHETAFLEEVARSGAEKARDRSEITMTQVRERLGLRR</sequence>
<dbReference type="InterPro" id="IPR014729">
    <property type="entry name" value="Rossmann-like_a/b/a_fold"/>
</dbReference>
<keyword evidence="7 10" id="KW-0648">Protein biosynthesis</keyword>
<dbReference type="PRINTS" id="PR01039">
    <property type="entry name" value="TRNASYNTHTRP"/>
</dbReference>
<dbReference type="CDD" id="cd00806">
    <property type="entry name" value="TrpRS_core"/>
    <property type="match status" value="1"/>
</dbReference>
<evidence type="ECO:0000256" key="1">
    <source>
        <dbReference type="ARBA" id="ARBA00004173"/>
    </source>
</evidence>
<evidence type="ECO:0000313" key="12">
    <source>
        <dbReference type="Proteomes" id="UP000775547"/>
    </source>
</evidence>
<comment type="subcellular location">
    <subcellularLocation>
        <location evidence="1">Mitochondrion</location>
    </subcellularLocation>
</comment>
<dbReference type="PANTHER" id="PTHR43766:SF1">
    <property type="entry name" value="TRYPTOPHAN--TRNA LIGASE, MITOCHONDRIAL"/>
    <property type="match status" value="1"/>
</dbReference>
<protein>
    <recommendedName>
        <fullName evidence="3">tryptophan--tRNA ligase</fullName>
        <ecNumber evidence="3">6.1.1.2</ecNumber>
    </recommendedName>
    <alternativeName>
        <fullName evidence="9">Tryptophanyl-tRNA synthetase</fullName>
    </alternativeName>
</protein>
<evidence type="ECO:0000256" key="6">
    <source>
        <dbReference type="ARBA" id="ARBA00022840"/>
    </source>
</evidence>
<dbReference type="Proteomes" id="UP000775547">
    <property type="component" value="Unassembled WGS sequence"/>
</dbReference>
<dbReference type="InterPro" id="IPR050203">
    <property type="entry name" value="Trp-tRNA_synthetase"/>
</dbReference>
<comment type="similarity">
    <text evidence="2 10">Belongs to the class-I aminoacyl-tRNA synthetase family.</text>
</comment>
<dbReference type="NCBIfam" id="TIGR00233">
    <property type="entry name" value="trpS"/>
    <property type="match status" value="1"/>
</dbReference>
<evidence type="ECO:0000256" key="10">
    <source>
        <dbReference type="RuleBase" id="RU363036"/>
    </source>
</evidence>
<evidence type="ECO:0000256" key="8">
    <source>
        <dbReference type="ARBA" id="ARBA00023146"/>
    </source>
</evidence>
<dbReference type="GO" id="GO:0004830">
    <property type="term" value="F:tryptophan-tRNA ligase activity"/>
    <property type="evidence" value="ECO:0007669"/>
    <property type="project" value="UniProtKB-EC"/>
</dbReference>
<dbReference type="SUPFAM" id="SSF52374">
    <property type="entry name" value="Nucleotidylyl transferase"/>
    <property type="match status" value="1"/>
</dbReference>
<reference evidence="11" key="2">
    <citation type="submission" date="2021-10" db="EMBL/GenBank/DDBJ databases">
        <title>Phylogenomics reveals ancestral predisposition of the termite-cultivated fungus Termitomyces towards a domesticated lifestyle.</title>
        <authorList>
            <person name="Auxier B."/>
            <person name="Grum-Grzhimaylo A."/>
            <person name="Cardenas M.E."/>
            <person name="Lodge J.D."/>
            <person name="Laessoe T."/>
            <person name="Pedersen O."/>
            <person name="Smith M.E."/>
            <person name="Kuyper T.W."/>
            <person name="Franco-Molano E.A."/>
            <person name="Baroni T.J."/>
            <person name="Aanen D.K."/>
        </authorList>
    </citation>
    <scope>NUCLEOTIDE SEQUENCE</scope>
    <source>
        <strain evidence="11">AP01</strain>
        <tissue evidence="11">Mycelium</tissue>
    </source>
</reference>
<dbReference type="EC" id="6.1.1.2" evidence="3"/>
<keyword evidence="4 10" id="KW-0436">Ligase</keyword>
<accession>A0A9P7G588</accession>
<organism evidence="11 12">
    <name type="scientific">Asterophora parasitica</name>
    <dbReference type="NCBI Taxonomy" id="117018"/>
    <lineage>
        <taxon>Eukaryota</taxon>
        <taxon>Fungi</taxon>
        <taxon>Dikarya</taxon>
        <taxon>Basidiomycota</taxon>
        <taxon>Agaricomycotina</taxon>
        <taxon>Agaricomycetes</taxon>
        <taxon>Agaricomycetidae</taxon>
        <taxon>Agaricales</taxon>
        <taxon>Tricholomatineae</taxon>
        <taxon>Lyophyllaceae</taxon>
        <taxon>Asterophora</taxon>
    </lineage>
</organism>
<keyword evidence="5 10" id="KW-0547">Nucleotide-binding</keyword>